<dbReference type="Proteomes" id="UP000015546">
    <property type="component" value="Segment"/>
</dbReference>
<sequence length="65" mass="7811">MKMTMLNRDVKAIENGMKKFNTDERGLLQIVNGWIDNNKQDEGKPRFEDLLHFKSCIELYIQWHE</sequence>
<evidence type="ECO:0000313" key="1">
    <source>
        <dbReference type="EMBL" id="AGT13623.1"/>
    </source>
</evidence>
<proteinExistence type="predicted"/>
<keyword evidence="2" id="KW-1185">Reference proteome</keyword>
<dbReference type="EMBL" id="KF208639">
    <property type="protein sequence ID" value="AGT13623.1"/>
    <property type="molecule type" value="Genomic_DNA"/>
</dbReference>
<dbReference type="RefSeq" id="YP_008431060.1">
    <property type="nucleotide sequence ID" value="NC_022088.2"/>
</dbReference>
<organism evidence="1 2">
    <name type="scientific">Bacillus phage Troll</name>
    <dbReference type="NCBI Taxonomy" id="1382932"/>
    <lineage>
        <taxon>Viruses</taxon>
        <taxon>Duplodnaviria</taxon>
        <taxon>Heunggongvirae</taxon>
        <taxon>Uroviricota</taxon>
        <taxon>Caudoviricetes</taxon>
        <taxon>Herelleviridae</taxon>
        <taxon>Bastillevirinae</taxon>
        <taxon>Bequatrovirus</taxon>
        <taxon>Bequatrovirus troll</taxon>
    </lineage>
</organism>
<gene>
    <name evidence="1" type="primary">276</name>
    <name evidence="1" type="ORF">TROLL_276</name>
</gene>
<accession>S5YQ59</accession>
<evidence type="ECO:0000313" key="2">
    <source>
        <dbReference type="Proteomes" id="UP000015546"/>
    </source>
</evidence>
<reference evidence="1" key="1">
    <citation type="submission" date="2013-11" db="EMBL/GenBank/DDBJ databases">
        <authorList>
            <person name="Acha N."/>
            <person name="Ahmed A.J."/>
            <person name="Andrew J.C."/>
            <person name="Arusuraire T."/>
            <person name="Auman J.C."/>
            <person name="Badar F."/>
            <person name="Bello R."/>
            <person name="Bernabe S.M."/>
            <person name="Boateng S.K."/>
            <person name="Brawn M.S."/>
            <person name="Calos M.G."/>
            <person name="Chambers B.M."/>
            <person name="Chan S.K."/>
            <person name="Cheaves M."/>
            <person name="Cleary N.C."/>
            <person name="Czawlytko E.C."/>
            <person name="Gabriel T.W."/>
            <person name="Gao W."/>
            <person name="Gnatt I.Y."/>
            <person name="Gopala-Rao A.K."/>
            <person name="Group B.L."/>
            <person name="Haile S."/>
            <person name="Haupt C.W."/>
            <person name="Heinke M.L."/>
            <person name="Hodgson J.S."/>
            <person name="Howarth S.M."/>
            <person name="Ierardi B.R."/>
            <person name="Jacob-Sampson D.C."/>
            <person name="Jayasinghe N.S."/>
            <person name="Jiang A."/>
            <person name="Jones M."/>
            <person name="Kharel N."/>
            <person name="Kim E.H."/>
            <person name="Kim J.S."/>
            <person name="Kim J.S."/>
            <person name="Kim M."/>
            <person name="Kim T.W."/>
            <person name="Kim Y."/>
            <person name="Kirchner B.E."/>
            <person name="Ko E."/>
            <person name="Kumar A."/>
            <person name="Le D.N."/>
            <person name="Lo A."/>
            <person name="Lynott E.M."/>
            <person name="Mahmood A."/>
            <person name="Manzoor I.S."/>
            <person name="Marano G.L."/>
            <person name="Margulies Z.J."/>
            <person name="Mathew S."/>
            <person name="McClure A.L."/>
            <person name="McCollum B.J."/>
            <person name="Mckee R.C."/>
            <person name="Menisher T.W."/>
            <person name="Monroe M.K."/>
            <person name="Mosenkis E.V."/>
            <person name="Nagaradona C."/>
            <person name="Nelson V.D."/>
            <person name="Nnadi N.D."/>
            <person name="Okolo C."/>
            <person name="Opene B.A."/>
            <person name="Parmanov M."/>
            <person name="Parsons M.J."/>
            <person name="Patel D.B."/>
            <person name="Pham M."/>
            <person name="Raza S."/>
            <person name="Rein A.J."/>
            <person name="Retnakumar V."/>
            <person name="Seidman L.M."/>
            <person name="Sexton M.Jr."/>
            <person name="Shaw C.A."/>
            <person name="Sheth S.N."/>
            <person name="Shu C.W."/>
            <person name="Smith K.M."/>
            <person name="Tailor D.I."/>
            <person name="Teklu-Haile Y."/>
            <person name="Tewelde B.Z."/>
            <person name="Threatt J.C."/>
            <person name="Tong M.V."/>
            <person name="Turner K.N."/>
            <person name="Velasco R.T."/>
            <person name="Venida A.C."/>
            <person name="Walker L.M."/>
            <person name="Way M."/>
            <person name="Williams K.L."/>
            <person name="Witczak R.W."/>
            <person name="Won D."/>
            <person name="Zifa S."/>
            <person name="Zimmerman J.N."/>
            <person name="Adediran T.Y."/>
            <person name="Jeon M.-H."/>
            <person name="Shah M.R."/>
            <person name="Abete L.P."/>
            <person name="Cortes N."/>
            <person name="Nunn R."/>
            <person name="Somasundaram P."/>
            <person name="Caruso S.M."/>
            <person name="Erill I."/>
            <person name="Cresawn S.G."/>
            <person name="Russell D.A."/>
            <person name="Pope W.H."/>
            <person name="Jacobs-Sera D."/>
            <person name="Hendrix R.W."/>
            <person name="Hatfull G.F."/>
        </authorList>
    </citation>
    <scope>NUCLEOTIDE SEQUENCE [LARGE SCALE GENOMIC DNA]</scope>
</reference>
<dbReference type="GeneID" id="16575596"/>
<dbReference type="KEGG" id="vg:16575596"/>
<name>S5YQ59_9CAUD</name>
<protein>
    <submittedName>
        <fullName evidence="1">Uncharacterized protein</fullName>
    </submittedName>
</protein>